<evidence type="ECO:0000256" key="5">
    <source>
        <dbReference type="RuleBase" id="RU004379"/>
    </source>
</evidence>
<name>A0A0K0F4Y4_STRVS</name>
<feature type="transmembrane region" description="Helical" evidence="5">
    <location>
        <begin position="256"/>
        <end position="278"/>
    </location>
</feature>
<evidence type="ECO:0000256" key="3">
    <source>
        <dbReference type="ARBA" id="ARBA00022989"/>
    </source>
</evidence>
<comment type="subcellular location">
    <subcellularLocation>
        <location evidence="1">Membrane</location>
        <topology evidence="1">Multi-pass membrane protein</topology>
    </subcellularLocation>
</comment>
<dbReference type="PANTHER" id="PTHR23291">
    <property type="entry name" value="BAX INHIBITOR-RELATED"/>
    <property type="match status" value="1"/>
</dbReference>
<dbReference type="Pfam" id="PF01027">
    <property type="entry name" value="Bax1-I"/>
    <property type="match status" value="1"/>
</dbReference>
<dbReference type="GO" id="GO:0005743">
    <property type="term" value="C:mitochondrial inner membrane"/>
    <property type="evidence" value="ECO:0007669"/>
    <property type="project" value="TreeGrafter"/>
</dbReference>
<sequence>MLTRLLVSKSCQFGQFTSRSFTNTSLNSARYSWKSVNASMRSGSFTRTGLTLKERLLGPTTGKPFIYGTYAAIGASTFGLGMLVYYGLNQKHSLTQASNLWPQYVRDRLKSTYGYLFGSLAITSLSSYAAFRIPALLEFASRGGFLPFLVFMGATIGTSMFCQSIDYQRNPGLKHLAWGLHSATLGAFLCPLILAGGPVLLRAAIYTAGIMAGLTTVAYSAPSEKFLYMGGPLAMGLGFIIVANIGSIFLPPHTALGASLHSVVLYGGLILFSAFLLYETQLVANRAAKTPHGGYGDMYSMGYDQYGMQQYSNFGDRYDPINAQMGLYMSVINIFIRMVMIFGGNNRKK</sequence>
<organism evidence="6 7">
    <name type="scientific">Strongyloides venezuelensis</name>
    <name type="common">Threadworm</name>
    <dbReference type="NCBI Taxonomy" id="75913"/>
    <lineage>
        <taxon>Eukaryota</taxon>
        <taxon>Metazoa</taxon>
        <taxon>Ecdysozoa</taxon>
        <taxon>Nematoda</taxon>
        <taxon>Chromadorea</taxon>
        <taxon>Rhabditida</taxon>
        <taxon>Tylenchina</taxon>
        <taxon>Panagrolaimomorpha</taxon>
        <taxon>Strongyloidoidea</taxon>
        <taxon>Strongyloididae</taxon>
        <taxon>Strongyloides</taxon>
    </lineage>
</organism>
<keyword evidence="4 5" id="KW-0472">Membrane</keyword>
<feature type="transmembrane region" description="Helical" evidence="5">
    <location>
        <begin position="325"/>
        <end position="344"/>
    </location>
</feature>
<evidence type="ECO:0000256" key="1">
    <source>
        <dbReference type="ARBA" id="ARBA00004141"/>
    </source>
</evidence>
<comment type="similarity">
    <text evidence="5">Belongs to the BI1 family.</text>
</comment>
<evidence type="ECO:0000256" key="2">
    <source>
        <dbReference type="ARBA" id="ARBA00022692"/>
    </source>
</evidence>
<feature type="transmembrane region" description="Helical" evidence="5">
    <location>
        <begin position="145"/>
        <end position="164"/>
    </location>
</feature>
<protein>
    <submittedName>
        <fullName evidence="7">Growth hormone-inducible transmembrane protein (inferred by orthology to a human protein)</fullName>
    </submittedName>
</protein>
<reference evidence="6" key="1">
    <citation type="submission" date="2014-07" db="EMBL/GenBank/DDBJ databases">
        <authorList>
            <person name="Martin A.A"/>
            <person name="De Silva N."/>
        </authorList>
    </citation>
    <scope>NUCLEOTIDE SEQUENCE</scope>
</reference>
<dbReference type="WBParaSite" id="SVE_0387400.1">
    <property type="protein sequence ID" value="SVE_0387400.1"/>
    <property type="gene ID" value="SVE_0387400"/>
</dbReference>
<dbReference type="AlphaFoldDB" id="A0A0K0F4Y4"/>
<feature type="transmembrane region" description="Helical" evidence="5">
    <location>
        <begin position="65"/>
        <end position="88"/>
    </location>
</feature>
<dbReference type="Proteomes" id="UP000035680">
    <property type="component" value="Unassembled WGS sequence"/>
</dbReference>
<evidence type="ECO:0000313" key="6">
    <source>
        <dbReference type="Proteomes" id="UP000035680"/>
    </source>
</evidence>
<evidence type="ECO:0000256" key="4">
    <source>
        <dbReference type="ARBA" id="ARBA00023136"/>
    </source>
</evidence>
<keyword evidence="2 5" id="KW-0812">Transmembrane</keyword>
<evidence type="ECO:0000313" key="7">
    <source>
        <dbReference type="WBParaSite" id="SVE_0387400.1"/>
    </source>
</evidence>
<feature type="transmembrane region" description="Helical" evidence="5">
    <location>
        <begin position="226"/>
        <end position="250"/>
    </location>
</feature>
<reference evidence="7" key="2">
    <citation type="submission" date="2015-08" db="UniProtKB">
        <authorList>
            <consortium name="WormBaseParasite"/>
        </authorList>
    </citation>
    <scope>IDENTIFICATION</scope>
</reference>
<keyword evidence="3 5" id="KW-1133">Transmembrane helix</keyword>
<dbReference type="PANTHER" id="PTHR23291:SF112">
    <property type="entry name" value="GROWTH HORMONE-INDUCIBLE TRANSMEMBRANE PROTEIN"/>
    <property type="match status" value="1"/>
</dbReference>
<feature type="transmembrane region" description="Helical" evidence="5">
    <location>
        <begin position="113"/>
        <end position="133"/>
    </location>
</feature>
<accession>A0A0K0F4Y4</accession>
<keyword evidence="6" id="KW-1185">Reference proteome</keyword>
<dbReference type="STRING" id="75913.A0A0K0F4Y4"/>
<proteinExistence type="inferred from homology"/>
<dbReference type="InterPro" id="IPR006214">
    <property type="entry name" value="Bax_inhibitor_1-related"/>
</dbReference>